<gene>
    <name evidence="1" type="ORF">MNBD_GAMMA06-386</name>
</gene>
<accession>A0A3B0WRV9</accession>
<proteinExistence type="predicted"/>
<evidence type="ECO:0000313" key="1">
    <source>
        <dbReference type="EMBL" id="VAW53357.1"/>
    </source>
</evidence>
<name>A0A3B0WRV9_9ZZZZ</name>
<dbReference type="AlphaFoldDB" id="A0A3B0WRV9"/>
<protein>
    <submittedName>
        <fullName evidence="1">Uncharacterized protein</fullName>
    </submittedName>
</protein>
<sequence>MAGVQVMCNGQLSFGQFNVGRASFSHQFTFFAVILLALQGCVGIQSFPLAARAGDTITIAAGSVDGMTTSNTTVKFVSDEATTFGDEYDLTSNIRVITKIYPDKTSAAWMTSNAAGIPPASGHGSWQSIIVLDLASAIPVGMGHFVITTSAYTGNSLVMTSISDTPVAIEILPGVGSANNFSYKFFGNVAGDLSMLKPGNQAIVANAANGGAQLIYGAINVVVNAAILDGEGSNLPDSDILIVPDDQPIDAFSQKQLSWSRTGDEISIHIISPVGKLSEIQARASIVIPEDASFTIPPTITSITYYDINGDVVAGPMPSIQQIP</sequence>
<dbReference type="EMBL" id="UOFD01000061">
    <property type="protein sequence ID" value="VAW53357.1"/>
    <property type="molecule type" value="Genomic_DNA"/>
</dbReference>
<organism evidence="1">
    <name type="scientific">hydrothermal vent metagenome</name>
    <dbReference type="NCBI Taxonomy" id="652676"/>
    <lineage>
        <taxon>unclassified sequences</taxon>
        <taxon>metagenomes</taxon>
        <taxon>ecological metagenomes</taxon>
    </lineage>
</organism>
<reference evidence="1" key="1">
    <citation type="submission" date="2018-06" db="EMBL/GenBank/DDBJ databases">
        <authorList>
            <person name="Zhirakovskaya E."/>
        </authorList>
    </citation>
    <scope>NUCLEOTIDE SEQUENCE</scope>
</reference>